<proteinExistence type="predicted"/>
<accession>A0A117NIW2</accession>
<geneLocation type="mitochondrion" evidence="2"/>
<keyword evidence="1" id="KW-0472">Membrane</keyword>
<evidence type="ECO:0000313" key="2">
    <source>
        <dbReference type="EMBL" id="KUM50512.1"/>
    </source>
</evidence>
<keyword evidence="1" id="KW-1133">Transmembrane helix</keyword>
<protein>
    <submittedName>
        <fullName evidence="2">Uncharacterized protein</fullName>
    </submittedName>
</protein>
<name>A0A117NIW2_PICGL</name>
<sequence length="66" mass="7617">MLLTGYWLYIIDKLNSIYPGSLAIHSGGFSSLFFTSFPLVRYYIRNILSPSTIAWIRFPATQVLWV</sequence>
<evidence type="ECO:0000256" key="1">
    <source>
        <dbReference type="SAM" id="Phobius"/>
    </source>
</evidence>
<keyword evidence="1" id="KW-0812">Transmembrane</keyword>
<dbReference type="AlphaFoldDB" id="A0A117NIW2"/>
<organism evidence="2">
    <name type="scientific">Picea glauca</name>
    <name type="common">White spruce</name>
    <name type="synonym">Pinus glauca</name>
    <dbReference type="NCBI Taxonomy" id="3330"/>
    <lineage>
        <taxon>Eukaryota</taxon>
        <taxon>Viridiplantae</taxon>
        <taxon>Streptophyta</taxon>
        <taxon>Embryophyta</taxon>
        <taxon>Tracheophyta</taxon>
        <taxon>Spermatophyta</taxon>
        <taxon>Pinopsida</taxon>
        <taxon>Pinidae</taxon>
        <taxon>Conifers I</taxon>
        <taxon>Pinales</taxon>
        <taxon>Pinaceae</taxon>
        <taxon>Picea</taxon>
    </lineage>
</organism>
<feature type="transmembrane region" description="Helical" evidence="1">
    <location>
        <begin position="22"/>
        <end position="44"/>
    </location>
</feature>
<keyword evidence="2" id="KW-0496">Mitochondrion</keyword>
<reference evidence="2" key="1">
    <citation type="journal article" date="2015" name="Genome Biol. Evol.">
        <title>Organellar Genomes of White Spruce (Picea glauca): Assembly and Annotation.</title>
        <authorList>
            <person name="Jackman S.D."/>
            <person name="Warren R.L."/>
            <person name="Gibb E.A."/>
            <person name="Vandervalk B.P."/>
            <person name="Mohamadi H."/>
            <person name="Chu J."/>
            <person name="Raymond A."/>
            <person name="Pleasance S."/>
            <person name="Coope R."/>
            <person name="Wildung M.R."/>
            <person name="Ritland C.E."/>
            <person name="Bousquet J."/>
            <person name="Jones S.J."/>
            <person name="Bohlmann J."/>
            <person name="Birol I."/>
        </authorList>
    </citation>
    <scope>NUCLEOTIDE SEQUENCE [LARGE SCALE GENOMIC DNA]</scope>
    <source>
        <tissue evidence="2">Flushing bud</tissue>
    </source>
</reference>
<gene>
    <name evidence="2" type="ORF">ABT39_MTgene355</name>
</gene>
<dbReference type="EMBL" id="LKAM01000001">
    <property type="protein sequence ID" value="KUM50512.1"/>
    <property type="molecule type" value="Genomic_DNA"/>
</dbReference>
<comment type="caution">
    <text evidence="2">The sequence shown here is derived from an EMBL/GenBank/DDBJ whole genome shotgun (WGS) entry which is preliminary data.</text>
</comment>